<dbReference type="InterPro" id="IPR036259">
    <property type="entry name" value="MFS_trans_sf"/>
</dbReference>
<feature type="transmembrane region" description="Helical" evidence="5">
    <location>
        <begin position="81"/>
        <end position="104"/>
    </location>
</feature>
<feature type="region of interest" description="Disordered" evidence="4">
    <location>
        <begin position="421"/>
        <end position="481"/>
    </location>
</feature>
<feature type="transmembrane region" description="Helical" evidence="5">
    <location>
        <begin position="55"/>
        <end position="75"/>
    </location>
</feature>
<feature type="transmembrane region" description="Helical" evidence="5">
    <location>
        <begin position="681"/>
        <end position="701"/>
    </location>
</feature>
<feature type="region of interest" description="Disordered" evidence="4">
    <location>
        <begin position="495"/>
        <end position="546"/>
    </location>
</feature>
<proteinExistence type="predicted"/>
<evidence type="ECO:0000256" key="1">
    <source>
        <dbReference type="ARBA" id="ARBA00022692"/>
    </source>
</evidence>
<feature type="compositionally biased region" description="Polar residues" evidence="4">
    <location>
        <begin position="429"/>
        <end position="448"/>
    </location>
</feature>
<sequence>QGLCSSVSGGPLIKLEMSIGVDSSLAFHTFTARAVGMLVGGLLGSVLFDVYNRQFLMLLSLVWVAVSVVVLPFSIPTALWWTFATTASLGAGLGFLFTGGNVLCLDLWGRHGGASLQALHFSFAVGAFIAPLVMKPFFVGKYPAEFSNNFTNLGGVTTRSPEATELVSSLAQGAIDSKAVNRIARDIVDRQLVHRMNRDVSQPEYSTSASIDFTTANLADMSSKQLMELTLPKHSIDNITSTSGPLNNISVSLNLNDNKNENEDNITSTTAIPQRSDKPKPKPLFTDGNNLEPETDTEKKWHRKQVKDNPIPIKNKENATTALTPAVANVTLTSENKTSVEIGNLTSKTEETTLPPEIQTTVLSETTQTVSEVPPTTKTVVFTTTENGDGVENVTTLPKNITSLLESENTDSNLDLVKNKSNEEPTTEIAISNSKNNLSEPLNENDSAVPTIEKQTLKEKIDSLTDKNETSGSTANMGEIDIISNEKAEVISNTDEKVHNNDANSEILGEEFDASDSSVPEPEILEDKLPEEEVENSPSESASEESHGIMNNIAHLLHKPGTYSNESEDVHPFLNDMAHRFRDYGVTKIHLAYICIGIFMILNALISVVILCHNPREPRSKQEEGTFNDMNKTRVALFVIMFSVFMFSAEALQGAVHHLIASGNTGDGLSVIQDAGIDGQALFWGLVCVVRFLCIIISGCIRLKPGKLLVSSTLFTVIGTIFLAIGSFGKEDFLWCGLIIVSLGLAPILPSSLLWMAQSMRVTHRMCALMIVLSSFGNSITHSLLTHVLGSSHLYSYILVVISCVSLCFLLVAMISLYSSQPSKSLGVPVGYELASQNEEEYSIELTPSQSSVFTPRDPMAWENGEAGQSLLID</sequence>
<feature type="transmembrane region" description="Helical" evidence="5">
    <location>
        <begin position="116"/>
        <end position="134"/>
    </location>
</feature>
<feature type="transmembrane region" description="Helical" evidence="5">
    <location>
        <begin position="25"/>
        <end position="48"/>
    </location>
</feature>
<dbReference type="AlphaFoldDB" id="A0AAV2QAJ9"/>
<feature type="transmembrane region" description="Helical" evidence="5">
    <location>
        <begin position="767"/>
        <end position="788"/>
    </location>
</feature>
<dbReference type="Proteomes" id="UP001497623">
    <property type="component" value="Unassembled WGS sequence"/>
</dbReference>
<feature type="non-terminal residue" evidence="6">
    <location>
        <position position="1"/>
    </location>
</feature>
<evidence type="ECO:0008006" key="8">
    <source>
        <dbReference type="Google" id="ProtNLM"/>
    </source>
</evidence>
<gene>
    <name evidence="6" type="ORF">MNOR_LOCUS10187</name>
</gene>
<feature type="transmembrane region" description="Helical" evidence="5">
    <location>
        <begin position="591"/>
        <end position="614"/>
    </location>
</feature>
<keyword evidence="7" id="KW-1185">Reference proteome</keyword>
<evidence type="ECO:0000256" key="5">
    <source>
        <dbReference type="SAM" id="Phobius"/>
    </source>
</evidence>
<feature type="transmembrane region" description="Helical" evidence="5">
    <location>
        <begin position="794"/>
        <end position="818"/>
    </location>
</feature>
<name>A0AAV2QAJ9_MEGNR</name>
<reference evidence="6 7" key="1">
    <citation type="submission" date="2024-05" db="EMBL/GenBank/DDBJ databases">
        <authorList>
            <person name="Wallberg A."/>
        </authorList>
    </citation>
    <scope>NUCLEOTIDE SEQUENCE [LARGE SCALE GENOMIC DNA]</scope>
</reference>
<dbReference type="PANTHER" id="PTHR23121">
    <property type="entry name" value="SODIUM-DEPENDENT GLUCOSE TRANSPORTER 1"/>
    <property type="match status" value="1"/>
</dbReference>
<organism evidence="6 7">
    <name type="scientific">Meganyctiphanes norvegica</name>
    <name type="common">Northern krill</name>
    <name type="synonym">Thysanopoda norvegica</name>
    <dbReference type="NCBI Taxonomy" id="48144"/>
    <lineage>
        <taxon>Eukaryota</taxon>
        <taxon>Metazoa</taxon>
        <taxon>Ecdysozoa</taxon>
        <taxon>Arthropoda</taxon>
        <taxon>Crustacea</taxon>
        <taxon>Multicrustacea</taxon>
        <taxon>Malacostraca</taxon>
        <taxon>Eumalacostraca</taxon>
        <taxon>Eucarida</taxon>
        <taxon>Euphausiacea</taxon>
        <taxon>Euphausiidae</taxon>
        <taxon>Meganyctiphanes</taxon>
    </lineage>
</organism>
<feature type="compositionally biased region" description="Basic and acidic residues" evidence="4">
    <location>
        <begin position="455"/>
        <end position="469"/>
    </location>
</feature>
<protein>
    <recommendedName>
        <fullName evidence="8">Sodium-dependent glucose transporter 1</fullName>
    </recommendedName>
</protein>
<evidence type="ECO:0000256" key="2">
    <source>
        <dbReference type="ARBA" id="ARBA00022989"/>
    </source>
</evidence>
<dbReference type="PANTHER" id="PTHR23121:SF9">
    <property type="entry name" value="SODIUM-DEPENDENT GLUCOSE TRANSPORTER 1"/>
    <property type="match status" value="1"/>
</dbReference>
<evidence type="ECO:0000313" key="6">
    <source>
        <dbReference type="EMBL" id="CAL4076568.1"/>
    </source>
</evidence>
<comment type="caution">
    <text evidence="6">The sequence shown here is derived from an EMBL/GenBank/DDBJ whole genome shotgun (WGS) entry which is preliminary data.</text>
</comment>
<keyword evidence="3 5" id="KW-0472">Membrane</keyword>
<evidence type="ECO:0000256" key="4">
    <source>
        <dbReference type="SAM" id="MobiDB-lite"/>
    </source>
</evidence>
<evidence type="ECO:0000313" key="7">
    <source>
        <dbReference type="Proteomes" id="UP001497623"/>
    </source>
</evidence>
<feature type="transmembrane region" description="Helical" evidence="5">
    <location>
        <begin position="708"/>
        <end position="728"/>
    </location>
</feature>
<evidence type="ECO:0000256" key="3">
    <source>
        <dbReference type="ARBA" id="ARBA00023136"/>
    </source>
</evidence>
<feature type="transmembrane region" description="Helical" evidence="5">
    <location>
        <begin position="635"/>
        <end position="661"/>
    </location>
</feature>
<dbReference type="EMBL" id="CAXKWB010005076">
    <property type="protein sequence ID" value="CAL4076568.1"/>
    <property type="molecule type" value="Genomic_DNA"/>
</dbReference>
<accession>A0AAV2QAJ9</accession>
<feature type="transmembrane region" description="Helical" evidence="5">
    <location>
        <begin position="734"/>
        <end position="755"/>
    </location>
</feature>
<keyword evidence="2 5" id="KW-1133">Transmembrane helix</keyword>
<dbReference type="Gene3D" id="1.20.1250.20">
    <property type="entry name" value="MFS general substrate transporter like domains"/>
    <property type="match status" value="1"/>
</dbReference>
<feature type="region of interest" description="Disordered" evidence="4">
    <location>
        <begin position="257"/>
        <end position="305"/>
    </location>
</feature>
<keyword evidence="1 5" id="KW-0812">Transmembrane</keyword>
<dbReference type="SUPFAM" id="SSF103473">
    <property type="entry name" value="MFS general substrate transporter"/>
    <property type="match status" value="2"/>
</dbReference>